<organism evidence="6 7">
    <name type="scientific">Mizuhopecten yessoensis</name>
    <name type="common">Japanese scallop</name>
    <name type="synonym">Patinopecten yessoensis</name>
    <dbReference type="NCBI Taxonomy" id="6573"/>
    <lineage>
        <taxon>Eukaryota</taxon>
        <taxon>Metazoa</taxon>
        <taxon>Spiralia</taxon>
        <taxon>Lophotrochozoa</taxon>
        <taxon>Mollusca</taxon>
        <taxon>Bivalvia</taxon>
        <taxon>Autobranchia</taxon>
        <taxon>Pteriomorphia</taxon>
        <taxon>Pectinida</taxon>
        <taxon>Pectinoidea</taxon>
        <taxon>Pectinidae</taxon>
        <taxon>Mizuhopecten</taxon>
    </lineage>
</organism>
<evidence type="ECO:0000313" key="7">
    <source>
        <dbReference type="Proteomes" id="UP000242188"/>
    </source>
</evidence>
<comment type="subcellular location">
    <subcellularLocation>
        <location evidence="1">Mitochondrion matrix</location>
    </subcellularLocation>
</comment>
<dbReference type="EMBL" id="NEDP02005416">
    <property type="protein sequence ID" value="OWF41192.1"/>
    <property type="molecule type" value="Genomic_DNA"/>
</dbReference>
<keyword evidence="2" id="KW-0496">Mitochondrion</keyword>
<dbReference type="Proteomes" id="UP000242188">
    <property type="component" value="Unassembled WGS sequence"/>
</dbReference>
<dbReference type="GO" id="GO:0034553">
    <property type="term" value="P:mitochondrial respiratory chain complex II assembly"/>
    <property type="evidence" value="ECO:0007669"/>
    <property type="project" value="InterPro"/>
</dbReference>
<evidence type="ECO:0000256" key="2">
    <source>
        <dbReference type="ARBA" id="ARBA00023128"/>
    </source>
</evidence>
<gene>
    <name evidence="6" type="ORF">KP79_PYT09836</name>
</gene>
<comment type="similarity">
    <text evidence="4">Belongs to the complex I LYR family. SDHAF1 subfamily.</text>
</comment>
<dbReference type="InterPro" id="IPR008011">
    <property type="entry name" value="Complex1_LYR_dom"/>
</dbReference>
<keyword evidence="7" id="KW-1185">Reference proteome</keyword>
<dbReference type="GO" id="GO:0005759">
    <property type="term" value="C:mitochondrial matrix"/>
    <property type="evidence" value="ECO:0007669"/>
    <property type="project" value="UniProtKB-SubCell"/>
</dbReference>
<dbReference type="InterPro" id="IPR052687">
    <property type="entry name" value="SDHAF1"/>
</dbReference>
<reference evidence="6 7" key="1">
    <citation type="journal article" date="2017" name="Nat. Ecol. Evol.">
        <title>Scallop genome provides insights into evolution of bilaterian karyotype and development.</title>
        <authorList>
            <person name="Wang S."/>
            <person name="Zhang J."/>
            <person name="Jiao W."/>
            <person name="Li J."/>
            <person name="Xun X."/>
            <person name="Sun Y."/>
            <person name="Guo X."/>
            <person name="Huan P."/>
            <person name="Dong B."/>
            <person name="Zhang L."/>
            <person name="Hu X."/>
            <person name="Sun X."/>
            <person name="Wang J."/>
            <person name="Zhao C."/>
            <person name="Wang Y."/>
            <person name="Wang D."/>
            <person name="Huang X."/>
            <person name="Wang R."/>
            <person name="Lv J."/>
            <person name="Li Y."/>
            <person name="Zhang Z."/>
            <person name="Liu B."/>
            <person name="Lu W."/>
            <person name="Hui Y."/>
            <person name="Liang J."/>
            <person name="Zhou Z."/>
            <person name="Hou R."/>
            <person name="Li X."/>
            <person name="Liu Y."/>
            <person name="Li H."/>
            <person name="Ning X."/>
            <person name="Lin Y."/>
            <person name="Zhao L."/>
            <person name="Xing Q."/>
            <person name="Dou J."/>
            <person name="Li Y."/>
            <person name="Mao J."/>
            <person name="Guo H."/>
            <person name="Dou H."/>
            <person name="Li T."/>
            <person name="Mu C."/>
            <person name="Jiang W."/>
            <person name="Fu Q."/>
            <person name="Fu X."/>
            <person name="Miao Y."/>
            <person name="Liu J."/>
            <person name="Yu Q."/>
            <person name="Li R."/>
            <person name="Liao H."/>
            <person name="Li X."/>
            <person name="Kong Y."/>
            <person name="Jiang Z."/>
            <person name="Chourrout D."/>
            <person name="Li R."/>
            <person name="Bao Z."/>
        </authorList>
    </citation>
    <scope>NUCLEOTIDE SEQUENCE [LARGE SCALE GENOMIC DNA]</scope>
    <source>
        <strain evidence="6 7">PY_sf001</strain>
    </source>
</reference>
<keyword evidence="3" id="KW-0143">Chaperone</keyword>
<accession>A0A210PXJ8</accession>
<feature type="domain" description="Complex 1 LYR protein" evidence="5">
    <location>
        <begin position="10"/>
        <end position="64"/>
    </location>
</feature>
<dbReference type="PANTHER" id="PTHR47046:SF1">
    <property type="entry name" value="SUCCINATE DEHYDROGENASE ASSEMBLY FACTOR 1, MITOCHONDRIAL"/>
    <property type="match status" value="1"/>
</dbReference>
<evidence type="ECO:0000256" key="1">
    <source>
        <dbReference type="ARBA" id="ARBA00004305"/>
    </source>
</evidence>
<dbReference type="InterPro" id="IPR045295">
    <property type="entry name" value="Complex1_LYR_SDHAF1_LYRM8"/>
</dbReference>
<dbReference type="Pfam" id="PF05347">
    <property type="entry name" value="Complex1_LYR"/>
    <property type="match status" value="1"/>
</dbReference>
<comment type="caution">
    <text evidence="6">The sequence shown here is derived from an EMBL/GenBank/DDBJ whole genome shotgun (WGS) entry which is preliminary data.</text>
</comment>
<evidence type="ECO:0000256" key="3">
    <source>
        <dbReference type="ARBA" id="ARBA00023186"/>
    </source>
</evidence>
<evidence type="ECO:0000313" key="6">
    <source>
        <dbReference type="EMBL" id="OWF41192.1"/>
    </source>
</evidence>
<name>A0A210PXJ8_MIZYE</name>
<protein>
    <submittedName>
        <fullName evidence="6">Succinate dehydrogenase assembly factor 1, mitochondrial</fullName>
    </submittedName>
</protein>
<proteinExistence type="inferred from homology"/>
<sequence>MGRHSKIQLQVLSLYKQFLRLSRQKPGLDDHIRSEFKKNARDMSRTDILHVEHALRRGQRQLKMFQGEQVKGMDVFTAVEDSDKK</sequence>
<evidence type="ECO:0000259" key="5">
    <source>
        <dbReference type="Pfam" id="PF05347"/>
    </source>
</evidence>
<dbReference type="AlphaFoldDB" id="A0A210PXJ8"/>
<dbReference type="STRING" id="6573.A0A210PXJ8"/>
<dbReference type="PANTHER" id="PTHR47046">
    <property type="entry name" value="SUCCINATE DEHYDROGENASE ASSEMBLY FACTOR 1, MITOCHONDRIAL"/>
    <property type="match status" value="1"/>
</dbReference>
<evidence type="ECO:0000256" key="4">
    <source>
        <dbReference type="ARBA" id="ARBA00025715"/>
    </source>
</evidence>
<dbReference type="CDD" id="cd20268">
    <property type="entry name" value="Complex1_LYR_SDHAF1_LYRM8"/>
    <property type="match status" value="1"/>
</dbReference>